<feature type="domain" description="Digeranylgeranylglycerophospholipid reductase catalytic" evidence="1">
    <location>
        <begin position="179"/>
        <end position="242"/>
    </location>
</feature>
<dbReference type="InterPro" id="IPR011777">
    <property type="entry name" value="Geranylgeranyl_Rdtase_fam"/>
</dbReference>
<name>A0ABY0TF01_9PROT</name>
<dbReference type="InterPro" id="IPR050407">
    <property type="entry name" value="Geranylgeranyl_reductase"/>
</dbReference>
<accession>A0ABY0TF01</accession>
<evidence type="ECO:0000259" key="1">
    <source>
        <dbReference type="Pfam" id="PF22578"/>
    </source>
</evidence>
<dbReference type="PANTHER" id="PTHR42685:SF22">
    <property type="entry name" value="CONDITIONED MEDIUM FACTOR RECEPTOR 1"/>
    <property type="match status" value="1"/>
</dbReference>
<keyword evidence="3" id="KW-1185">Reference proteome</keyword>
<protein>
    <submittedName>
        <fullName evidence="2">Geranylgeranyl reductase family</fullName>
    </submittedName>
</protein>
<evidence type="ECO:0000313" key="3">
    <source>
        <dbReference type="Proteomes" id="UP000183471"/>
    </source>
</evidence>
<dbReference type="InterPro" id="IPR036188">
    <property type="entry name" value="FAD/NAD-bd_sf"/>
</dbReference>
<dbReference type="PRINTS" id="PR00411">
    <property type="entry name" value="PNDRDTASEI"/>
</dbReference>
<proteinExistence type="predicted"/>
<dbReference type="EMBL" id="FNKY01000001">
    <property type="protein sequence ID" value="SDQ72784.1"/>
    <property type="molecule type" value="Genomic_DNA"/>
</dbReference>
<evidence type="ECO:0000313" key="2">
    <source>
        <dbReference type="EMBL" id="SDQ72784.1"/>
    </source>
</evidence>
<sequence>MEQAYDVIIIGAGPAGCAAARTLCSAGLSVGLFDKAIFPRDKTCGDALIPDAFHALSKLGLTQRIAGISYAVDGMRLISSDGSDVLVRAHGACIQRLKLDELLLNGAIETGAMFSPGHDFIRVLDENGKYYRIEFNTGLGVVTTRASWVLLATGAHPAPIERAGLLLSAECRSFAVRQYVRNERLAKDFNELVFVFDTTVKGGYGWIFPGPDAVFNIGIGFFGSAHKHNNPRRNYENFIAKLPLLQELMCDGEIVSPLKGAPLRTGLSGTRFAKGGLLGIGECIGATFPLTGEGIGKAMETGILAADAIIAKCQLGRAAVAQAYTRSVDALQPKFEVYRKAEFLFKWPYLTNKLVRHTRNNETTRGKVEGLFNETADPAFLLTLPGWAKILFR</sequence>
<dbReference type="Proteomes" id="UP000183471">
    <property type="component" value="Unassembled WGS sequence"/>
</dbReference>
<dbReference type="SUPFAM" id="SSF51905">
    <property type="entry name" value="FAD/NAD(P)-binding domain"/>
    <property type="match status" value="1"/>
</dbReference>
<dbReference type="Gene3D" id="3.50.50.60">
    <property type="entry name" value="FAD/NAD(P)-binding domain"/>
    <property type="match status" value="1"/>
</dbReference>
<comment type="caution">
    <text evidence="2">The sequence shown here is derived from an EMBL/GenBank/DDBJ whole genome shotgun (WGS) entry which is preliminary data.</text>
</comment>
<reference evidence="2 3" key="1">
    <citation type="submission" date="2016-10" db="EMBL/GenBank/DDBJ databases">
        <authorList>
            <person name="Varghese N."/>
            <person name="Submissions S."/>
        </authorList>
    </citation>
    <scope>NUCLEOTIDE SEQUENCE [LARGE SCALE GENOMIC DNA]</scope>
    <source>
        <strain evidence="2 3">Nl1</strain>
    </source>
</reference>
<dbReference type="PRINTS" id="PR00368">
    <property type="entry name" value="FADPNR"/>
</dbReference>
<organism evidence="2 3">
    <name type="scientific">Nitrosospira multiformis</name>
    <dbReference type="NCBI Taxonomy" id="1231"/>
    <lineage>
        <taxon>Bacteria</taxon>
        <taxon>Pseudomonadati</taxon>
        <taxon>Pseudomonadota</taxon>
        <taxon>Betaproteobacteria</taxon>
        <taxon>Nitrosomonadales</taxon>
        <taxon>Nitrosomonadaceae</taxon>
        <taxon>Nitrosospira</taxon>
    </lineage>
</organism>
<dbReference type="PANTHER" id="PTHR42685">
    <property type="entry name" value="GERANYLGERANYL DIPHOSPHATE REDUCTASE"/>
    <property type="match status" value="1"/>
</dbReference>
<dbReference type="Pfam" id="PF22578">
    <property type="entry name" value="GGR_cat"/>
    <property type="match status" value="1"/>
</dbReference>
<gene>
    <name evidence="2" type="ORF">SAMN05216402_2039</name>
</gene>
<dbReference type="NCBIfam" id="TIGR02032">
    <property type="entry name" value="GG-red-SF"/>
    <property type="match status" value="1"/>
</dbReference>
<dbReference type="Pfam" id="PF13450">
    <property type="entry name" value="NAD_binding_8"/>
    <property type="match status" value="1"/>
</dbReference>
<dbReference type="InterPro" id="IPR054715">
    <property type="entry name" value="GGR_cat"/>
</dbReference>